<sequence length="154" mass="18423">MPVIFKEKNFDRTLILIKYFLVIILVLLIALIIVNYNLKNKNNIYQSKLEQLKKEADKYFYLNKEKSKNKNQQNITPKKYILLKTLAAKTENVIFNSVYFKNNKIILNAESENQKNIFRFIEHLKTNNNLTNINLVKIRQNNKYFFQLEANTSR</sequence>
<dbReference type="RefSeq" id="WP_076543611.1">
    <property type="nucleotide sequence ID" value="NZ_FTNC01000001.1"/>
</dbReference>
<keyword evidence="3" id="KW-1185">Reference proteome</keyword>
<evidence type="ECO:0000313" key="2">
    <source>
        <dbReference type="EMBL" id="SIQ11640.1"/>
    </source>
</evidence>
<dbReference type="Proteomes" id="UP000185669">
    <property type="component" value="Unassembled WGS sequence"/>
</dbReference>
<keyword evidence="1" id="KW-0812">Transmembrane</keyword>
<dbReference type="AlphaFoldDB" id="A0A1N6Q520"/>
<proteinExistence type="predicted"/>
<evidence type="ECO:0000313" key="3">
    <source>
        <dbReference type="Proteomes" id="UP000185669"/>
    </source>
</evidence>
<protein>
    <submittedName>
        <fullName evidence="2">Uncharacterized protein</fullName>
    </submittedName>
</protein>
<dbReference type="STRING" id="56779.SAMN05421834_101326"/>
<keyword evidence="1" id="KW-1133">Transmembrane helix</keyword>
<reference evidence="3" key="1">
    <citation type="submission" date="2017-01" db="EMBL/GenBank/DDBJ databases">
        <authorList>
            <person name="Varghese N."/>
            <person name="Submissions S."/>
        </authorList>
    </citation>
    <scope>NUCLEOTIDE SEQUENCE [LARGE SCALE GENOMIC DNA]</scope>
    <source>
        <strain evidence="3">ATCC 700103</strain>
    </source>
</reference>
<gene>
    <name evidence="2" type="ORF">SAMN05421834_101326</name>
</gene>
<feature type="transmembrane region" description="Helical" evidence="1">
    <location>
        <begin position="16"/>
        <end position="38"/>
    </location>
</feature>
<keyword evidence="1" id="KW-0472">Membrane</keyword>
<name>A0A1N6Q520_9FIRM</name>
<evidence type="ECO:0000256" key="1">
    <source>
        <dbReference type="SAM" id="Phobius"/>
    </source>
</evidence>
<accession>A0A1N6Q520</accession>
<dbReference type="EMBL" id="FTNC01000001">
    <property type="protein sequence ID" value="SIQ11640.1"/>
    <property type="molecule type" value="Genomic_DNA"/>
</dbReference>
<organism evidence="2 3">
    <name type="scientific">Halanaerobium kushneri</name>
    <dbReference type="NCBI Taxonomy" id="56779"/>
    <lineage>
        <taxon>Bacteria</taxon>
        <taxon>Bacillati</taxon>
        <taxon>Bacillota</taxon>
        <taxon>Clostridia</taxon>
        <taxon>Halanaerobiales</taxon>
        <taxon>Halanaerobiaceae</taxon>
        <taxon>Halanaerobium</taxon>
    </lineage>
</organism>